<evidence type="ECO:0000313" key="1">
    <source>
        <dbReference type="EMBL" id="MBE1594442.1"/>
    </source>
</evidence>
<protein>
    <submittedName>
        <fullName evidence="1">Histidinol-phosphate aminotransferase</fullName>
        <ecNumber evidence="1">2.6.1.9</ecNumber>
    </submittedName>
</protein>
<keyword evidence="1" id="KW-0808">Transferase</keyword>
<dbReference type="RefSeq" id="WP_225966572.1">
    <property type="nucleotide sequence ID" value="NZ_JADBGF010000001.1"/>
</dbReference>
<evidence type="ECO:0000313" key="2">
    <source>
        <dbReference type="Proteomes" id="UP000629287"/>
    </source>
</evidence>
<keyword evidence="2" id="KW-1185">Reference proteome</keyword>
<dbReference type="Proteomes" id="UP000629287">
    <property type="component" value="Unassembled WGS sequence"/>
</dbReference>
<keyword evidence="1" id="KW-0032">Aminotransferase</keyword>
<comment type="caution">
    <text evidence="1">The sequence shown here is derived from an EMBL/GenBank/DDBJ whole genome shotgun (WGS) entry which is preliminary data.</text>
</comment>
<proteinExistence type="predicted"/>
<dbReference type="GO" id="GO:0004400">
    <property type="term" value="F:histidinol-phosphate transaminase activity"/>
    <property type="evidence" value="ECO:0007669"/>
    <property type="project" value="UniProtKB-EC"/>
</dbReference>
<dbReference type="GeneID" id="86833685"/>
<dbReference type="AlphaFoldDB" id="A0A8I0TNN4"/>
<dbReference type="EC" id="2.6.1.9" evidence="1"/>
<gene>
    <name evidence="1" type="ORF">H4687_000571</name>
</gene>
<organism evidence="1 2">
    <name type="scientific">Streptomyces stelliscabiei</name>
    <dbReference type="NCBI Taxonomy" id="146820"/>
    <lineage>
        <taxon>Bacteria</taxon>
        <taxon>Bacillati</taxon>
        <taxon>Actinomycetota</taxon>
        <taxon>Actinomycetes</taxon>
        <taxon>Kitasatosporales</taxon>
        <taxon>Streptomycetaceae</taxon>
        <taxon>Streptomyces</taxon>
    </lineage>
</organism>
<sequence length="46" mass="4950">MVDAGSSEVGGQVLHSVPGPGDEVTFGWRSFEAYPILTEVPSRKRC</sequence>
<reference evidence="1 2" key="1">
    <citation type="submission" date="2020-10" db="EMBL/GenBank/DDBJ databases">
        <title>Sequencing the genomes of 1000 actinobacteria strains.</title>
        <authorList>
            <person name="Klenk H.-P."/>
        </authorList>
    </citation>
    <scope>NUCLEOTIDE SEQUENCE [LARGE SCALE GENOMIC DNA]</scope>
    <source>
        <strain evidence="1 2">DSM 41803</strain>
    </source>
</reference>
<name>A0A8I0TNN4_9ACTN</name>
<accession>A0A8I0TNN4</accession>
<dbReference type="EMBL" id="JADBGF010000001">
    <property type="protein sequence ID" value="MBE1594442.1"/>
    <property type="molecule type" value="Genomic_DNA"/>
</dbReference>